<dbReference type="CTD" id="6751120"/>
<keyword evidence="1" id="KW-1133">Transmembrane helix</keyword>
<evidence type="ECO:0000313" key="2">
    <source>
        <dbReference type="EMBL" id="EDV28071.1"/>
    </source>
</evidence>
<dbReference type="GeneID" id="6751120"/>
<protein>
    <submittedName>
        <fullName evidence="2">Uncharacterized protein</fullName>
    </submittedName>
</protein>
<proteinExistence type="predicted"/>
<evidence type="ECO:0000256" key="1">
    <source>
        <dbReference type="SAM" id="Phobius"/>
    </source>
</evidence>
<dbReference type="Pfam" id="PF08570">
    <property type="entry name" value="DUF1761"/>
    <property type="match status" value="1"/>
</dbReference>
<dbReference type="AlphaFoldDB" id="B3RNU3"/>
<keyword evidence="1" id="KW-0472">Membrane</keyword>
<accession>B3RNU3</accession>
<feature type="transmembrane region" description="Helical" evidence="1">
    <location>
        <begin position="77"/>
        <end position="94"/>
    </location>
</feature>
<dbReference type="Proteomes" id="UP000009022">
    <property type="component" value="Unassembled WGS sequence"/>
</dbReference>
<organism evidence="2 3">
    <name type="scientific">Trichoplax adhaerens</name>
    <name type="common">Trichoplax reptans</name>
    <dbReference type="NCBI Taxonomy" id="10228"/>
    <lineage>
        <taxon>Eukaryota</taxon>
        <taxon>Metazoa</taxon>
        <taxon>Placozoa</taxon>
        <taxon>Uniplacotomia</taxon>
        <taxon>Trichoplacea</taxon>
        <taxon>Trichoplacidae</taxon>
        <taxon>Trichoplax</taxon>
    </lineage>
</organism>
<sequence length="133" mass="14907">MNLVEIGLIVAVAIPAHILGALWYGILFGQAWYTRVYKIPNRKMENDNSVLPYLISFTSNVVASYLLYVWFGTQTTYGFVPTLAIASVVIMALAAPQFAFSQWSPIVYLIDCSHSIACVAAMAYIHRYLIHQQ</sequence>
<gene>
    <name evidence="2" type="ORF">TRIADDRAFT_53288</name>
</gene>
<keyword evidence="1" id="KW-0812">Transmembrane</keyword>
<reference evidence="2 3" key="1">
    <citation type="journal article" date="2008" name="Nature">
        <title>The Trichoplax genome and the nature of placozoans.</title>
        <authorList>
            <person name="Srivastava M."/>
            <person name="Begovic E."/>
            <person name="Chapman J."/>
            <person name="Putnam N.H."/>
            <person name="Hellsten U."/>
            <person name="Kawashima T."/>
            <person name="Kuo A."/>
            <person name="Mitros T."/>
            <person name="Salamov A."/>
            <person name="Carpenter M.L."/>
            <person name="Signorovitch A.Y."/>
            <person name="Moreno M.A."/>
            <person name="Kamm K."/>
            <person name="Grimwood J."/>
            <person name="Schmutz J."/>
            <person name="Shapiro H."/>
            <person name="Grigoriev I.V."/>
            <person name="Buss L.W."/>
            <person name="Schierwater B."/>
            <person name="Dellaporta S.L."/>
            <person name="Rokhsar D.S."/>
        </authorList>
    </citation>
    <scope>NUCLEOTIDE SEQUENCE [LARGE SCALE GENOMIC DNA]</scope>
    <source>
        <strain evidence="2 3">Grell-BS-1999</strain>
    </source>
</reference>
<dbReference type="HOGENOM" id="CLU_1909335_0_0_1"/>
<evidence type="ECO:0000313" key="3">
    <source>
        <dbReference type="Proteomes" id="UP000009022"/>
    </source>
</evidence>
<feature type="transmembrane region" description="Helical" evidence="1">
    <location>
        <begin position="6"/>
        <end position="29"/>
    </location>
</feature>
<feature type="transmembrane region" description="Helical" evidence="1">
    <location>
        <begin position="106"/>
        <end position="125"/>
    </location>
</feature>
<keyword evidence="3" id="KW-1185">Reference proteome</keyword>
<dbReference type="InParanoid" id="B3RNU3"/>
<dbReference type="RefSeq" id="XP_002109905.1">
    <property type="nucleotide sequence ID" value="XM_002109869.1"/>
</dbReference>
<name>B3RNU3_TRIAD</name>
<dbReference type="InterPro" id="IPR013879">
    <property type="entry name" value="DUF1761"/>
</dbReference>
<dbReference type="EMBL" id="DS985242">
    <property type="protein sequence ID" value="EDV28071.1"/>
    <property type="molecule type" value="Genomic_DNA"/>
</dbReference>
<feature type="transmembrane region" description="Helical" evidence="1">
    <location>
        <begin position="50"/>
        <end position="71"/>
    </location>
</feature>
<dbReference type="KEGG" id="tad:TRIADDRAFT_53288"/>